<reference evidence="6 7" key="1">
    <citation type="journal article" date="2014" name="Int. J. Syst. Evol. Microbiol.">
        <title>Carboxylicivirga gen. nov. in the family Marinilabiliaceae with two novel species, Carboxylicivirga mesophila sp. nov. and Carboxylicivirga taeanensis sp. nov., and reclassification of Cytophaga fermentans as Saccharicrinis fermentans gen. nov., comb. nov.</title>
        <authorList>
            <person name="Yang S.H."/>
            <person name="Seo H.S."/>
            <person name="Woo J.H."/>
            <person name="Oh H.M."/>
            <person name="Jang H."/>
            <person name="Lee J.H."/>
            <person name="Kim S.J."/>
            <person name="Kwon K.K."/>
        </authorList>
    </citation>
    <scope>NUCLEOTIDE SEQUENCE [LARGE SCALE GENOMIC DNA]</scope>
    <source>
        <strain evidence="6 7">JCM 18290</strain>
    </source>
</reference>
<dbReference type="PROSITE" id="PS51352">
    <property type="entry name" value="THIOREDOXIN_2"/>
    <property type="match status" value="1"/>
</dbReference>
<evidence type="ECO:0000256" key="1">
    <source>
        <dbReference type="ARBA" id="ARBA00004196"/>
    </source>
</evidence>
<comment type="subcellular location">
    <subcellularLocation>
        <location evidence="1">Cell envelope</location>
    </subcellularLocation>
</comment>
<evidence type="ECO:0000256" key="2">
    <source>
        <dbReference type="ARBA" id="ARBA00022748"/>
    </source>
</evidence>
<dbReference type="SUPFAM" id="SSF52833">
    <property type="entry name" value="Thioredoxin-like"/>
    <property type="match status" value="1"/>
</dbReference>
<proteinExistence type="predicted"/>
<dbReference type="InterPro" id="IPR050553">
    <property type="entry name" value="Thioredoxin_ResA/DsbE_sf"/>
</dbReference>
<dbReference type="InterPro" id="IPR013740">
    <property type="entry name" value="Redoxin"/>
</dbReference>
<keyword evidence="3" id="KW-1015">Disulfide bond</keyword>
<dbReference type="CDD" id="cd02966">
    <property type="entry name" value="TlpA_like_family"/>
    <property type="match status" value="1"/>
</dbReference>
<feature type="domain" description="Thioredoxin" evidence="5">
    <location>
        <begin position="350"/>
        <end position="491"/>
    </location>
</feature>
<dbReference type="EMBL" id="JAGUCN010000018">
    <property type="protein sequence ID" value="MBS2212775.1"/>
    <property type="molecule type" value="Genomic_DNA"/>
</dbReference>
<evidence type="ECO:0000256" key="4">
    <source>
        <dbReference type="ARBA" id="ARBA00023284"/>
    </source>
</evidence>
<gene>
    <name evidence="6" type="ORF">KEM09_15250</name>
</gene>
<dbReference type="InterPro" id="IPR036249">
    <property type="entry name" value="Thioredoxin-like_sf"/>
</dbReference>
<dbReference type="PANTHER" id="PTHR42852:SF6">
    <property type="entry name" value="THIOL:DISULFIDE INTERCHANGE PROTEIN DSBE"/>
    <property type="match status" value="1"/>
</dbReference>
<evidence type="ECO:0000259" key="5">
    <source>
        <dbReference type="PROSITE" id="PS51352"/>
    </source>
</evidence>
<protein>
    <submittedName>
        <fullName evidence="6">TlpA family protein disulfide reductase</fullName>
    </submittedName>
</protein>
<keyword evidence="2" id="KW-0201">Cytochrome c-type biogenesis</keyword>
<evidence type="ECO:0000313" key="7">
    <source>
        <dbReference type="Proteomes" id="UP000721861"/>
    </source>
</evidence>
<dbReference type="PANTHER" id="PTHR42852">
    <property type="entry name" value="THIOL:DISULFIDE INTERCHANGE PROTEIN DSBE"/>
    <property type="match status" value="1"/>
</dbReference>
<dbReference type="InterPro" id="IPR013766">
    <property type="entry name" value="Thioredoxin_domain"/>
</dbReference>
<evidence type="ECO:0000256" key="3">
    <source>
        <dbReference type="ARBA" id="ARBA00023157"/>
    </source>
</evidence>
<keyword evidence="4" id="KW-0676">Redox-active center</keyword>
<sequence>MRKFFILMFLVSCWNDTSQANTKRFVFTPHQPAYINFVVENINDTHAYSLIINEMLPYSQQSLNVDFNEPASLTKALSINTPVYINMVSGNNMLKLFVIPNDTLTVKLDYSKGPQLNEMASFSGTTGSICNYLNNVRQHYYKGPRKEQSIEDFNQQVEVFYNNQQHKLDSVQKANEIPAWFYQLEAFNINMEAEFNKANQFLQRGWMHNQYVNRDVSFTEHVNFNNQHMCWLENSIEYLGSLKPVKFDSLLQYGKATDEIFFEYLQSNIDIVSSKIKGYGLAYYVASRLSVTFCGNKLLKLSPAEFNTYTQQVDELILNNKHLITDSTVYHFLIAEKERKYSEYLNQNQLTKGDDAPNFYLRNVDGGMKNLEDFKGKVIFINFWATYCVPCINSIPQKNELAEEFKESDFILINICLDTDFEQWNKIIETKNFKGEHLICKGQWKENLTAKYNIYGIPHYTIIGKDGKVLANKINNEMHDIIKKAVEDNYSITKQ</sequence>
<dbReference type="RefSeq" id="WP_212229579.1">
    <property type="nucleotide sequence ID" value="NZ_JAGUCN010000018.1"/>
</dbReference>
<organism evidence="6 7">
    <name type="scientific">Carboxylicivirga mesophila</name>
    <dbReference type="NCBI Taxonomy" id="1166478"/>
    <lineage>
        <taxon>Bacteria</taxon>
        <taxon>Pseudomonadati</taxon>
        <taxon>Bacteroidota</taxon>
        <taxon>Bacteroidia</taxon>
        <taxon>Marinilabiliales</taxon>
        <taxon>Marinilabiliaceae</taxon>
        <taxon>Carboxylicivirga</taxon>
    </lineage>
</organism>
<keyword evidence="7" id="KW-1185">Reference proteome</keyword>
<dbReference type="Pfam" id="PF08534">
    <property type="entry name" value="Redoxin"/>
    <property type="match status" value="1"/>
</dbReference>
<dbReference type="Proteomes" id="UP000721861">
    <property type="component" value="Unassembled WGS sequence"/>
</dbReference>
<evidence type="ECO:0000313" key="6">
    <source>
        <dbReference type="EMBL" id="MBS2212775.1"/>
    </source>
</evidence>
<name>A0ABS5KCL0_9BACT</name>
<accession>A0ABS5KCL0</accession>
<comment type="caution">
    <text evidence="6">The sequence shown here is derived from an EMBL/GenBank/DDBJ whole genome shotgun (WGS) entry which is preliminary data.</text>
</comment>
<dbReference type="Gene3D" id="3.40.30.10">
    <property type="entry name" value="Glutaredoxin"/>
    <property type="match status" value="1"/>
</dbReference>